<organism evidence="2 3">
    <name type="scientific">Thelohanellus kitauei</name>
    <name type="common">Myxosporean</name>
    <dbReference type="NCBI Taxonomy" id="669202"/>
    <lineage>
        <taxon>Eukaryota</taxon>
        <taxon>Metazoa</taxon>
        <taxon>Cnidaria</taxon>
        <taxon>Myxozoa</taxon>
        <taxon>Myxosporea</taxon>
        <taxon>Bivalvulida</taxon>
        <taxon>Platysporina</taxon>
        <taxon>Myxobolidae</taxon>
        <taxon>Thelohanellus</taxon>
    </lineage>
</organism>
<dbReference type="AlphaFoldDB" id="A0A0C2MM28"/>
<protein>
    <submittedName>
        <fullName evidence="2">Uncharacterized protein</fullName>
    </submittedName>
</protein>
<comment type="caution">
    <text evidence="2">The sequence shown here is derived from an EMBL/GenBank/DDBJ whole genome shotgun (WGS) entry which is preliminary data.</text>
</comment>
<feature type="region of interest" description="Disordered" evidence="1">
    <location>
        <begin position="123"/>
        <end position="160"/>
    </location>
</feature>
<evidence type="ECO:0000313" key="2">
    <source>
        <dbReference type="EMBL" id="KII65415.1"/>
    </source>
</evidence>
<dbReference type="Proteomes" id="UP000031668">
    <property type="component" value="Unassembled WGS sequence"/>
</dbReference>
<gene>
    <name evidence="2" type="ORF">RF11_05372</name>
</gene>
<evidence type="ECO:0000313" key="3">
    <source>
        <dbReference type="Proteomes" id="UP000031668"/>
    </source>
</evidence>
<feature type="compositionally biased region" description="Polar residues" evidence="1">
    <location>
        <begin position="124"/>
        <end position="145"/>
    </location>
</feature>
<reference evidence="2 3" key="1">
    <citation type="journal article" date="2014" name="Genome Biol. Evol.">
        <title>The genome of the myxosporean Thelohanellus kitauei shows adaptations to nutrient acquisition within its fish host.</title>
        <authorList>
            <person name="Yang Y."/>
            <person name="Xiong J."/>
            <person name="Zhou Z."/>
            <person name="Huo F."/>
            <person name="Miao W."/>
            <person name="Ran C."/>
            <person name="Liu Y."/>
            <person name="Zhang J."/>
            <person name="Feng J."/>
            <person name="Wang M."/>
            <person name="Wang M."/>
            <person name="Wang L."/>
            <person name="Yao B."/>
        </authorList>
    </citation>
    <scope>NUCLEOTIDE SEQUENCE [LARGE SCALE GENOMIC DNA]</scope>
    <source>
        <strain evidence="2">Wuqing</strain>
    </source>
</reference>
<feature type="region of interest" description="Disordered" evidence="1">
    <location>
        <begin position="85"/>
        <end position="105"/>
    </location>
</feature>
<evidence type="ECO:0000256" key="1">
    <source>
        <dbReference type="SAM" id="MobiDB-lite"/>
    </source>
</evidence>
<proteinExistence type="predicted"/>
<dbReference type="EMBL" id="JWZT01003854">
    <property type="protein sequence ID" value="KII65415.1"/>
    <property type="molecule type" value="Genomic_DNA"/>
</dbReference>
<sequence length="160" mass="18177">MIFRIPKLLTKTNQAPNRTDKVLQAHVTASKVYHNRIIHIATPEVEEQEEEGKDCNNLADSNIYEEIPLSTQRYDNFYKTRASTPEKGVSYSKYPVSKNPLSRPDNFSDLMAKNIEIIAELKSRPSSTSLSPRNSLTKNSPNQFGESLPSAVEKGFFKDW</sequence>
<accession>A0A0C2MM28</accession>
<keyword evidence="3" id="KW-1185">Reference proteome</keyword>
<name>A0A0C2MM28_THEKT</name>